<dbReference type="InterPro" id="IPR008580">
    <property type="entry name" value="PPPDE_dom"/>
</dbReference>
<sequence>MAGEQNNNVILNVYELMDTSGGGGGDQRPAYASITSFFSKLLPSTGFGAYHTSLDVDGFCYSFAAGGVSKIPVANKHKYIPSHATFKESIVLGSVVTTTDKNNNTSSTVQKFLDILKENFFTSTGYHLACRNCNHFTETFATALIVPIEDLLKKNPPALKSYPTWCNRLARTGATILDKKSDKAVTGTSTTSNSEDNNNTNKPSYCDVIKEARAAVGIIDYDDDKKMAALSASISDNNKRRKQKKELSEKQKQILAKLKKNKS</sequence>
<evidence type="ECO:0000256" key="3">
    <source>
        <dbReference type="ARBA" id="ARBA00022801"/>
    </source>
</evidence>
<evidence type="ECO:0000259" key="5">
    <source>
        <dbReference type="PROSITE" id="PS51858"/>
    </source>
</evidence>
<dbReference type="Pfam" id="PF05903">
    <property type="entry name" value="Peptidase_C97"/>
    <property type="match status" value="1"/>
</dbReference>
<feature type="compositionally biased region" description="Low complexity" evidence="4">
    <location>
        <begin position="186"/>
        <end position="201"/>
    </location>
</feature>
<dbReference type="KEGG" id="fcy:FRACYDRAFT_246449"/>
<evidence type="ECO:0000256" key="4">
    <source>
        <dbReference type="SAM" id="MobiDB-lite"/>
    </source>
</evidence>
<dbReference type="GO" id="GO:0006508">
    <property type="term" value="P:proteolysis"/>
    <property type="evidence" value="ECO:0007669"/>
    <property type="project" value="UniProtKB-KW"/>
</dbReference>
<evidence type="ECO:0000256" key="2">
    <source>
        <dbReference type="ARBA" id="ARBA00022670"/>
    </source>
</evidence>
<dbReference type="EMBL" id="KV784370">
    <property type="protein sequence ID" value="OEU10696.1"/>
    <property type="molecule type" value="Genomic_DNA"/>
</dbReference>
<dbReference type="InParanoid" id="A0A1E7EXY4"/>
<dbReference type="Proteomes" id="UP000095751">
    <property type="component" value="Unassembled WGS sequence"/>
</dbReference>
<dbReference type="PANTHER" id="PTHR12378:SF80">
    <property type="entry name" value="IP06716P-RELATED"/>
    <property type="match status" value="1"/>
</dbReference>
<keyword evidence="7" id="KW-1185">Reference proteome</keyword>
<dbReference type="SMART" id="SM01179">
    <property type="entry name" value="DUF862"/>
    <property type="match status" value="1"/>
</dbReference>
<dbReference type="OrthoDB" id="412286at2759"/>
<dbReference type="InterPro" id="IPR042266">
    <property type="entry name" value="PPPDE_sf"/>
</dbReference>
<gene>
    <name evidence="6" type="ORF">FRACYDRAFT_246449</name>
</gene>
<evidence type="ECO:0000313" key="6">
    <source>
        <dbReference type="EMBL" id="OEU10696.1"/>
    </source>
</evidence>
<dbReference type="PROSITE" id="PS51858">
    <property type="entry name" value="PPPDE"/>
    <property type="match status" value="1"/>
</dbReference>
<keyword evidence="3" id="KW-0378">Hydrolase</keyword>
<feature type="region of interest" description="Disordered" evidence="4">
    <location>
        <begin position="181"/>
        <end position="204"/>
    </location>
</feature>
<proteinExistence type="inferred from homology"/>
<keyword evidence="2" id="KW-0645">Protease</keyword>
<reference evidence="6 7" key="1">
    <citation type="submission" date="2016-09" db="EMBL/GenBank/DDBJ databases">
        <title>Extensive genetic diversity and differential bi-allelic expression allows diatom success in the polar Southern Ocean.</title>
        <authorList>
            <consortium name="DOE Joint Genome Institute"/>
            <person name="Mock T."/>
            <person name="Otillar R.P."/>
            <person name="Strauss J."/>
            <person name="Dupont C."/>
            <person name="Frickenhaus S."/>
            <person name="Maumus F."/>
            <person name="Mcmullan M."/>
            <person name="Sanges R."/>
            <person name="Schmutz J."/>
            <person name="Toseland A."/>
            <person name="Valas R."/>
            <person name="Veluchamy A."/>
            <person name="Ward B.J."/>
            <person name="Allen A."/>
            <person name="Barry K."/>
            <person name="Falciatore A."/>
            <person name="Ferrante M."/>
            <person name="Fortunato A.E."/>
            <person name="Gloeckner G."/>
            <person name="Gruber A."/>
            <person name="Hipkin R."/>
            <person name="Janech M."/>
            <person name="Kroth P."/>
            <person name="Leese F."/>
            <person name="Lindquist E."/>
            <person name="Lyon B.R."/>
            <person name="Martin J."/>
            <person name="Mayer C."/>
            <person name="Parker M."/>
            <person name="Quesneville H."/>
            <person name="Raymond J."/>
            <person name="Uhlig C."/>
            <person name="Valentin K.U."/>
            <person name="Worden A.Z."/>
            <person name="Armbrust E.V."/>
            <person name="Bowler C."/>
            <person name="Green B."/>
            <person name="Moulton V."/>
            <person name="Van Oosterhout C."/>
            <person name="Grigoriev I."/>
        </authorList>
    </citation>
    <scope>NUCLEOTIDE SEQUENCE [LARGE SCALE GENOMIC DNA]</scope>
    <source>
        <strain evidence="6 7">CCMP1102</strain>
    </source>
</reference>
<dbReference type="Gene3D" id="3.90.1720.30">
    <property type="entry name" value="PPPDE domains"/>
    <property type="match status" value="1"/>
</dbReference>
<dbReference type="GO" id="GO:0016579">
    <property type="term" value="P:protein deubiquitination"/>
    <property type="evidence" value="ECO:0007669"/>
    <property type="project" value="TreeGrafter"/>
</dbReference>
<organism evidence="6 7">
    <name type="scientific">Fragilariopsis cylindrus CCMP1102</name>
    <dbReference type="NCBI Taxonomy" id="635003"/>
    <lineage>
        <taxon>Eukaryota</taxon>
        <taxon>Sar</taxon>
        <taxon>Stramenopiles</taxon>
        <taxon>Ochrophyta</taxon>
        <taxon>Bacillariophyta</taxon>
        <taxon>Bacillariophyceae</taxon>
        <taxon>Bacillariophycidae</taxon>
        <taxon>Bacillariales</taxon>
        <taxon>Bacillariaceae</taxon>
        <taxon>Fragilariopsis</taxon>
    </lineage>
</organism>
<name>A0A1E7EXY4_9STRA</name>
<evidence type="ECO:0000256" key="1">
    <source>
        <dbReference type="ARBA" id="ARBA00008140"/>
    </source>
</evidence>
<accession>A0A1E7EXY4</accession>
<evidence type="ECO:0000313" key="7">
    <source>
        <dbReference type="Proteomes" id="UP000095751"/>
    </source>
</evidence>
<comment type="similarity">
    <text evidence="1">Belongs to the DeSI family.</text>
</comment>
<dbReference type="AlphaFoldDB" id="A0A1E7EXY4"/>
<dbReference type="GO" id="GO:0101005">
    <property type="term" value="F:deubiquitinase activity"/>
    <property type="evidence" value="ECO:0007669"/>
    <property type="project" value="TreeGrafter"/>
</dbReference>
<feature type="domain" description="PPPDE" evidence="5">
    <location>
        <begin position="7"/>
        <end position="181"/>
    </location>
</feature>
<dbReference type="PANTHER" id="PTHR12378">
    <property type="entry name" value="DESUMOYLATING ISOPEPTIDASE"/>
    <property type="match status" value="1"/>
</dbReference>
<protein>
    <recommendedName>
        <fullName evidence="5">PPPDE domain-containing protein</fullName>
    </recommendedName>
</protein>